<name>A0AAW2CTH5_9ROSI</name>
<proteinExistence type="predicted"/>
<evidence type="ECO:0000313" key="2">
    <source>
        <dbReference type="EMBL" id="KAL0000485.1"/>
    </source>
</evidence>
<dbReference type="Proteomes" id="UP001459277">
    <property type="component" value="Unassembled WGS sequence"/>
</dbReference>
<comment type="caution">
    <text evidence="2">The sequence shown here is derived from an EMBL/GenBank/DDBJ whole genome shotgun (WGS) entry which is preliminary data.</text>
</comment>
<organism evidence="2 3">
    <name type="scientific">Lithocarpus litseifolius</name>
    <dbReference type="NCBI Taxonomy" id="425828"/>
    <lineage>
        <taxon>Eukaryota</taxon>
        <taxon>Viridiplantae</taxon>
        <taxon>Streptophyta</taxon>
        <taxon>Embryophyta</taxon>
        <taxon>Tracheophyta</taxon>
        <taxon>Spermatophyta</taxon>
        <taxon>Magnoliopsida</taxon>
        <taxon>eudicotyledons</taxon>
        <taxon>Gunneridae</taxon>
        <taxon>Pentapetalae</taxon>
        <taxon>rosids</taxon>
        <taxon>fabids</taxon>
        <taxon>Fagales</taxon>
        <taxon>Fagaceae</taxon>
        <taxon>Lithocarpus</taxon>
    </lineage>
</organism>
<dbReference type="Pfam" id="PF00078">
    <property type="entry name" value="RVT_1"/>
    <property type="match status" value="1"/>
</dbReference>
<feature type="domain" description="Reverse transcriptase" evidence="1">
    <location>
        <begin position="219"/>
        <end position="475"/>
    </location>
</feature>
<dbReference type="EMBL" id="JAZDWU010000005">
    <property type="protein sequence ID" value="KAL0000485.1"/>
    <property type="molecule type" value="Genomic_DNA"/>
</dbReference>
<dbReference type="PANTHER" id="PTHR33116:SF86">
    <property type="entry name" value="REVERSE TRANSCRIPTASE DOMAIN-CONTAINING PROTEIN"/>
    <property type="match status" value="1"/>
</dbReference>
<reference evidence="2 3" key="1">
    <citation type="submission" date="2024-01" db="EMBL/GenBank/DDBJ databases">
        <title>A telomere-to-telomere, gap-free genome of sweet tea (Lithocarpus litseifolius).</title>
        <authorList>
            <person name="Zhou J."/>
        </authorList>
    </citation>
    <scope>NUCLEOTIDE SEQUENCE [LARGE SCALE GENOMIC DNA]</scope>
    <source>
        <strain evidence="2">Zhou-2022a</strain>
        <tissue evidence="2">Leaf</tissue>
    </source>
</reference>
<sequence>MGSSSRLLASDTYPEEEFTHRPYRFEAIWLRDNRCIPVIENAWTTDTRGSEFIKLYKKQASTRDALRKWNKEVFGRCQDRINSLLQEIKVVQCLQPSEENGNFESALQNELAKWLFRSETLWRQKSREIWLKLGDKNSKFFHLSTIIRRRRNHIDAIKKDDGSWITKSKQIRQLFFESYKQQYQEEEICFPNHLEHLLLPCITEDENANLLATPSPEEIKATLFEMPISLCNVVYKIISKLLIAKFRPLLDKIISPAQSAFIPNRWIAENQVIVQELLHGFKTRKLKLGLMAIKLDLQKAYDRVNWKFIQSILLHLGFNDTFTNWIIACVSSVTFEIMVNGGKTEKFKPSRGLRQGDPLSSYLFILGQEVLSRLLEKELVNKNFSGIKASQRGPTITHVMYADDIVLFSKAGIKDAHCLVRVLNKYCRWSGQKINFNKSGVFFSRHTQLQHRRSIKSILNIKNLKKDAVYLGAPLLLSRAPTKDFAFLQDRLEAKLMGWRSKCLSWAGRKTLITSVAQSLPTYTMSTFNVPNKVCDKLDSFTRRFWWKPKEQEGRFIAWRAWASYVSLKVLVALVSKKPKT</sequence>
<dbReference type="InterPro" id="IPR043502">
    <property type="entry name" value="DNA/RNA_pol_sf"/>
</dbReference>
<dbReference type="SUPFAM" id="SSF56672">
    <property type="entry name" value="DNA/RNA polymerases"/>
    <property type="match status" value="1"/>
</dbReference>
<dbReference type="PROSITE" id="PS50878">
    <property type="entry name" value="RT_POL"/>
    <property type="match status" value="1"/>
</dbReference>
<dbReference type="InterPro" id="IPR000477">
    <property type="entry name" value="RT_dom"/>
</dbReference>
<dbReference type="CDD" id="cd01650">
    <property type="entry name" value="RT_nLTR_like"/>
    <property type="match status" value="1"/>
</dbReference>
<evidence type="ECO:0000259" key="1">
    <source>
        <dbReference type="PROSITE" id="PS50878"/>
    </source>
</evidence>
<accession>A0AAW2CTH5</accession>
<keyword evidence="3" id="KW-1185">Reference proteome</keyword>
<evidence type="ECO:0000313" key="3">
    <source>
        <dbReference type="Proteomes" id="UP001459277"/>
    </source>
</evidence>
<protein>
    <recommendedName>
        <fullName evidence="1">Reverse transcriptase domain-containing protein</fullName>
    </recommendedName>
</protein>
<gene>
    <name evidence="2" type="ORF">SO802_014266</name>
</gene>
<dbReference type="AlphaFoldDB" id="A0AAW2CTH5"/>
<dbReference type="PANTHER" id="PTHR33116">
    <property type="entry name" value="REVERSE TRANSCRIPTASE ZINC-BINDING DOMAIN-CONTAINING PROTEIN-RELATED-RELATED"/>
    <property type="match status" value="1"/>
</dbReference>